<protein>
    <submittedName>
        <fullName evidence="1">Uncharacterized protein</fullName>
    </submittedName>
</protein>
<reference evidence="1" key="2">
    <citation type="submission" date="2025-09" db="UniProtKB">
        <authorList>
            <consortium name="Ensembl"/>
        </authorList>
    </citation>
    <scope>IDENTIFICATION</scope>
</reference>
<reference evidence="1" key="1">
    <citation type="submission" date="2025-08" db="UniProtKB">
        <authorList>
            <consortium name="Ensembl"/>
        </authorList>
    </citation>
    <scope>IDENTIFICATION</scope>
</reference>
<dbReference type="AlphaFoldDB" id="A0A8C6AJX1"/>
<sequence length="83" mass="8762">VGLSWPLKETVPWLFIPGSFRNLPGMVDATSRGALPSSVRDREAERLRGVSAAASASSSWRCHCSGQGTAFQPAAPVQLPGLL</sequence>
<dbReference type="Ensembl" id="ENSMMNT00015001147.1">
    <property type="protein sequence ID" value="ENSMMNP00015001030.1"/>
    <property type="gene ID" value="ENSMMNG00015000822.1"/>
</dbReference>
<name>A0A8C6AJX1_MONMO</name>
<dbReference type="Proteomes" id="UP000694561">
    <property type="component" value="Unplaced"/>
</dbReference>
<organism evidence="1 2">
    <name type="scientific">Monodon monoceros</name>
    <name type="common">Narwhal</name>
    <name type="synonym">Ceratodon monodon</name>
    <dbReference type="NCBI Taxonomy" id="40151"/>
    <lineage>
        <taxon>Eukaryota</taxon>
        <taxon>Metazoa</taxon>
        <taxon>Chordata</taxon>
        <taxon>Craniata</taxon>
        <taxon>Vertebrata</taxon>
        <taxon>Euteleostomi</taxon>
        <taxon>Mammalia</taxon>
        <taxon>Eutheria</taxon>
        <taxon>Laurasiatheria</taxon>
        <taxon>Artiodactyla</taxon>
        <taxon>Whippomorpha</taxon>
        <taxon>Cetacea</taxon>
        <taxon>Odontoceti</taxon>
        <taxon>Monodontidae</taxon>
        <taxon>Monodon</taxon>
    </lineage>
</organism>
<evidence type="ECO:0000313" key="1">
    <source>
        <dbReference type="Ensembl" id="ENSMMNP00015001030.1"/>
    </source>
</evidence>
<proteinExistence type="predicted"/>
<keyword evidence="2" id="KW-1185">Reference proteome</keyword>
<evidence type="ECO:0000313" key="2">
    <source>
        <dbReference type="Proteomes" id="UP000694561"/>
    </source>
</evidence>
<accession>A0A8C6AJX1</accession>